<accession>A0A835S822</accession>
<evidence type="ECO:0000313" key="3">
    <source>
        <dbReference type="EMBL" id="KAG0498602.1"/>
    </source>
</evidence>
<dbReference type="PANTHER" id="PTHR47926:SF465">
    <property type="entry name" value="PENTATRICOPEPTIDE REPEAT (PPR-LIKE) SUPERFAMILY PROTEIN"/>
    <property type="match status" value="1"/>
</dbReference>
<evidence type="ECO:0000313" key="4">
    <source>
        <dbReference type="Proteomes" id="UP000636800"/>
    </source>
</evidence>
<dbReference type="AlphaFoldDB" id="A0A835S822"/>
<reference evidence="3 4" key="1">
    <citation type="journal article" date="2020" name="Nat. Food">
        <title>A phased Vanilla planifolia genome enables genetic improvement of flavour and production.</title>
        <authorList>
            <person name="Hasing T."/>
            <person name="Tang H."/>
            <person name="Brym M."/>
            <person name="Khazi F."/>
            <person name="Huang T."/>
            <person name="Chambers A.H."/>
        </authorList>
    </citation>
    <scope>NUCLEOTIDE SEQUENCE [LARGE SCALE GENOMIC DNA]</scope>
    <source>
        <tissue evidence="3">Leaf</tissue>
    </source>
</reference>
<dbReference type="NCBIfam" id="TIGR00756">
    <property type="entry name" value="PPR"/>
    <property type="match status" value="3"/>
</dbReference>
<feature type="repeat" description="PPR" evidence="2">
    <location>
        <begin position="168"/>
        <end position="202"/>
    </location>
</feature>
<protein>
    <recommendedName>
        <fullName evidence="5">Pentatricopeptide repeat-containing protein</fullName>
    </recommendedName>
</protein>
<evidence type="ECO:0008006" key="5">
    <source>
        <dbReference type="Google" id="ProtNLM"/>
    </source>
</evidence>
<dbReference type="Pfam" id="PF13041">
    <property type="entry name" value="PPR_2"/>
    <property type="match status" value="1"/>
</dbReference>
<dbReference type="InterPro" id="IPR002885">
    <property type="entry name" value="PPR_rpt"/>
</dbReference>
<gene>
    <name evidence="3" type="ORF">HPP92_003293</name>
</gene>
<evidence type="ECO:0000256" key="1">
    <source>
        <dbReference type="ARBA" id="ARBA00022737"/>
    </source>
</evidence>
<dbReference type="Gene3D" id="1.25.40.10">
    <property type="entry name" value="Tetratricopeptide repeat domain"/>
    <property type="match status" value="4"/>
</dbReference>
<keyword evidence="4" id="KW-1185">Reference proteome</keyword>
<name>A0A835S822_VANPL</name>
<evidence type="ECO:0000256" key="2">
    <source>
        <dbReference type="PROSITE-ProRule" id="PRU00708"/>
    </source>
</evidence>
<comment type="caution">
    <text evidence="3">The sequence shown here is derived from an EMBL/GenBank/DDBJ whole genome shotgun (WGS) entry which is preliminary data.</text>
</comment>
<dbReference type="Pfam" id="PF01535">
    <property type="entry name" value="PPR"/>
    <property type="match status" value="8"/>
</dbReference>
<feature type="repeat" description="PPR" evidence="2">
    <location>
        <begin position="401"/>
        <end position="435"/>
    </location>
</feature>
<proteinExistence type="predicted"/>
<dbReference type="PROSITE" id="PS51375">
    <property type="entry name" value="PPR"/>
    <property type="match status" value="3"/>
</dbReference>
<feature type="repeat" description="PPR" evidence="2">
    <location>
        <begin position="36"/>
        <end position="70"/>
    </location>
</feature>
<keyword evidence="1" id="KW-0677">Repeat</keyword>
<dbReference type="GO" id="GO:0009451">
    <property type="term" value="P:RNA modification"/>
    <property type="evidence" value="ECO:0007669"/>
    <property type="project" value="InterPro"/>
</dbReference>
<dbReference type="GO" id="GO:0003723">
    <property type="term" value="F:RNA binding"/>
    <property type="evidence" value="ECO:0007669"/>
    <property type="project" value="InterPro"/>
</dbReference>
<dbReference type="FunFam" id="1.25.40.10:FF:000158">
    <property type="entry name" value="pentatricopeptide repeat-containing protein At2g33680"/>
    <property type="match status" value="1"/>
</dbReference>
<dbReference type="GO" id="GO:0099402">
    <property type="term" value="P:plant organ development"/>
    <property type="evidence" value="ECO:0007669"/>
    <property type="project" value="UniProtKB-ARBA"/>
</dbReference>
<dbReference type="InterPro" id="IPR011990">
    <property type="entry name" value="TPR-like_helical_dom_sf"/>
</dbReference>
<dbReference type="InterPro" id="IPR046960">
    <property type="entry name" value="PPR_At4g14850-like_plant"/>
</dbReference>
<dbReference type="EMBL" id="JADCNL010000001">
    <property type="protein sequence ID" value="KAG0498602.1"/>
    <property type="molecule type" value="Genomic_DNA"/>
</dbReference>
<organism evidence="3 4">
    <name type="scientific">Vanilla planifolia</name>
    <name type="common">Vanilla</name>
    <dbReference type="NCBI Taxonomy" id="51239"/>
    <lineage>
        <taxon>Eukaryota</taxon>
        <taxon>Viridiplantae</taxon>
        <taxon>Streptophyta</taxon>
        <taxon>Embryophyta</taxon>
        <taxon>Tracheophyta</taxon>
        <taxon>Spermatophyta</taxon>
        <taxon>Magnoliopsida</taxon>
        <taxon>Liliopsida</taxon>
        <taxon>Asparagales</taxon>
        <taxon>Orchidaceae</taxon>
        <taxon>Vanilloideae</taxon>
        <taxon>Vanilleae</taxon>
        <taxon>Vanilla</taxon>
    </lineage>
</organism>
<dbReference type="Proteomes" id="UP000636800">
    <property type="component" value="Chromosome 1"/>
</dbReference>
<sequence>MSCRLLISTTSRIVSLSRSGLLSSARLLFDQLPERDTVAWNAMLAAYSGAGHPSHTISLFSAMRTSSSPPDAFSLTSVIAAAADLHDLRTGEMLHSLSLRSGLCASVPVSNCLVDMYGKCSFPSNAKKVFEEIKERNEVSWCSFLHGLVISGLLDEACDVFCNMPMRNLIAWNIMIMGFACSNSPEKSGSLFKDMLKLGFKGDVLTFVSLVNSYAELSDPCFGQMIHALIIQDGWIDAVEVSNSVLSFYARFGHYFDALRIFDSMNTRTHVSWNAMIDVHLRHGDVKGAVGLFWEAPEINIVSWTTMIAGFAQNALGKEALLYFVNMLRNLQIPDDITFGAVLLACATLTVLRNGLMVHGCLVCHGFESFVYVANGLVNMYAKCGDIKSSCKVFDEIIAKDLVSWNAVIFGLAVHGWAQKALKVFEDMISDRVQPDKLTFLGLLMACCHSGLVEQGMGFLSSMNSVHQISPDADHVTCVIDMLGRAGRLREAAILLDYFSDSVKDKHAGYWESLLCASIIHQDVNLAMAIGEQFMNLEPQMETSYVFCCQIYTASVGTGRKQRILGGQWLIGQ</sequence>
<dbReference type="PANTHER" id="PTHR47926">
    <property type="entry name" value="PENTATRICOPEPTIDE REPEAT-CONTAINING PROTEIN"/>
    <property type="match status" value="1"/>
</dbReference>